<dbReference type="RefSeq" id="WP_092654993.1">
    <property type="nucleotide sequence ID" value="NZ_LT629732.1"/>
</dbReference>
<comment type="catalytic activity">
    <reaction evidence="4">
        <text>a quinol + 2 Fe(III)-[cytochrome c](out) = a quinone + 2 Fe(II)-[cytochrome c](out) + 2 H(+)(out)</text>
        <dbReference type="Rhea" id="RHEA:11484"/>
        <dbReference type="Rhea" id="RHEA-COMP:10350"/>
        <dbReference type="Rhea" id="RHEA-COMP:14399"/>
        <dbReference type="ChEBI" id="CHEBI:15378"/>
        <dbReference type="ChEBI" id="CHEBI:24646"/>
        <dbReference type="ChEBI" id="CHEBI:29033"/>
        <dbReference type="ChEBI" id="CHEBI:29034"/>
        <dbReference type="ChEBI" id="CHEBI:132124"/>
        <dbReference type="EC" id="7.1.1.8"/>
    </reaction>
</comment>
<comment type="cofactor">
    <cofactor evidence="1">
        <name>heme</name>
        <dbReference type="ChEBI" id="CHEBI:30413"/>
    </cofactor>
</comment>
<feature type="transmembrane region" description="Helical" evidence="6">
    <location>
        <begin position="240"/>
        <end position="262"/>
    </location>
</feature>
<accession>A0A1H1V0Y0</accession>
<evidence type="ECO:0000259" key="7">
    <source>
        <dbReference type="PROSITE" id="PS51002"/>
    </source>
</evidence>
<evidence type="ECO:0000313" key="9">
    <source>
        <dbReference type="Proteomes" id="UP000198983"/>
    </source>
</evidence>
<dbReference type="Pfam" id="PF13631">
    <property type="entry name" value="Cytochrom_B_N_2"/>
    <property type="match status" value="1"/>
</dbReference>
<keyword evidence="6" id="KW-0472">Membrane</keyword>
<dbReference type="PROSITE" id="PS51002">
    <property type="entry name" value="CYTB_NTER"/>
    <property type="match status" value="1"/>
</dbReference>
<dbReference type="InterPro" id="IPR036150">
    <property type="entry name" value="Cyt_b/b6_C_sf"/>
</dbReference>
<keyword evidence="9" id="KW-1185">Reference proteome</keyword>
<dbReference type="OrthoDB" id="9804503at2"/>
<dbReference type="InterPro" id="IPR005797">
    <property type="entry name" value="Cyt_b/b6_N"/>
</dbReference>
<dbReference type="GO" id="GO:0016020">
    <property type="term" value="C:membrane"/>
    <property type="evidence" value="ECO:0007669"/>
    <property type="project" value="InterPro"/>
</dbReference>
<evidence type="ECO:0000313" key="8">
    <source>
        <dbReference type="EMBL" id="SDS78026.1"/>
    </source>
</evidence>
<dbReference type="InterPro" id="IPR016174">
    <property type="entry name" value="Di-haem_cyt_TM"/>
</dbReference>
<dbReference type="EC" id="7.1.1.8" evidence="2"/>
<dbReference type="Proteomes" id="UP000198983">
    <property type="component" value="Chromosome I"/>
</dbReference>
<reference evidence="8 9" key="1">
    <citation type="submission" date="2016-10" db="EMBL/GenBank/DDBJ databases">
        <authorList>
            <person name="de Groot N.N."/>
        </authorList>
    </citation>
    <scope>NUCLEOTIDE SEQUENCE [LARGE SCALE GENOMIC DNA]</scope>
    <source>
        <strain evidence="8 9">DSM 22024</strain>
    </source>
</reference>
<organism evidence="8 9">
    <name type="scientific">Actinopolymorpha singaporensis</name>
    <dbReference type="NCBI Taxonomy" id="117157"/>
    <lineage>
        <taxon>Bacteria</taxon>
        <taxon>Bacillati</taxon>
        <taxon>Actinomycetota</taxon>
        <taxon>Actinomycetes</taxon>
        <taxon>Propionibacteriales</taxon>
        <taxon>Actinopolymorphaceae</taxon>
        <taxon>Actinopolymorpha</taxon>
    </lineage>
</organism>
<evidence type="ECO:0000256" key="5">
    <source>
        <dbReference type="ARBA" id="ARBA00029568"/>
    </source>
</evidence>
<evidence type="ECO:0000256" key="1">
    <source>
        <dbReference type="ARBA" id="ARBA00001971"/>
    </source>
</evidence>
<dbReference type="EMBL" id="LT629732">
    <property type="protein sequence ID" value="SDS78026.1"/>
    <property type="molecule type" value="Genomic_DNA"/>
</dbReference>
<dbReference type="SUPFAM" id="SSF81342">
    <property type="entry name" value="Transmembrane di-heme cytochromes"/>
    <property type="match status" value="1"/>
</dbReference>
<feature type="transmembrane region" description="Helical" evidence="6">
    <location>
        <begin position="132"/>
        <end position="152"/>
    </location>
</feature>
<dbReference type="GO" id="GO:0022904">
    <property type="term" value="P:respiratory electron transport chain"/>
    <property type="evidence" value="ECO:0007669"/>
    <property type="project" value="InterPro"/>
</dbReference>
<dbReference type="SUPFAM" id="SSF81648">
    <property type="entry name" value="a domain/subunit of cytochrome bc1 complex (Ubiquinol-cytochrome c reductase)"/>
    <property type="match status" value="1"/>
</dbReference>
<feature type="transmembrane region" description="Helical" evidence="6">
    <location>
        <begin position="102"/>
        <end position="120"/>
    </location>
</feature>
<dbReference type="InterPro" id="IPR027387">
    <property type="entry name" value="Cytb/b6-like_sf"/>
</dbReference>
<evidence type="ECO:0000256" key="2">
    <source>
        <dbReference type="ARBA" id="ARBA00012951"/>
    </source>
</evidence>
<feature type="transmembrane region" description="Helical" evidence="6">
    <location>
        <begin position="195"/>
        <end position="220"/>
    </location>
</feature>
<evidence type="ECO:0000256" key="6">
    <source>
        <dbReference type="SAM" id="Phobius"/>
    </source>
</evidence>
<feature type="transmembrane region" description="Helical" evidence="6">
    <location>
        <begin position="355"/>
        <end position="384"/>
    </location>
</feature>
<dbReference type="GO" id="GO:0008121">
    <property type="term" value="F:quinol-cytochrome-c reductase activity"/>
    <property type="evidence" value="ECO:0007669"/>
    <property type="project" value="UniProtKB-EC"/>
</dbReference>
<dbReference type="PANTHER" id="PTHR19271">
    <property type="entry name" value="CYTOCHROME B"/>
    <property type="match status" value="1"/>
</dbReference>
<sequence>MRRLRRAWDLPHTGRFAARLRTRAFPDDLSVLLAQIGAFSFVLVAISGVVLMFFYDPSMEKVTYAGSYTPLAGVEMSRAFASTLDISVGVRGGLLMRQVHHWSSLVMTAAIMVYLLRLFFTGAFRRPRRWTWLIAVASLLLAMAGGLTGSALPDDLLSGSSMAVLDGVLAGTPFVGGLLSRLVFGGPAPGDVTAVFYPVHVVLLPAALVITYVVHAILGLRRKPAQYAGRERPGTNLATFLVRSAGLFLLVSGVVAAMAATLTVNPVWRYGPADPASATAGSTPTWYLAFLDGALRLAPGWEFSWLGRTWSVAILLPLLVGTLFFAVLAAYPYLDQLVTRDRAEHHLLQRPRNHPVRTGVGVAGIVFYGVLWAAAGVNAIALVFHGSVEWLMYSLQVLLVLGPVVGFDVTRRICLGLQRNDREVLLHGRETGRIVRTPSGGYVEIHVPVQQIRADERRPAAITPSEDRELSQFP</sequence>
<feature type="transmembrane region" description="Helical" evidence="6">
    <location>
        <begin position="390"/>
        <end position="409"/>
    </location>
</feature>
<keyword evidence="6" id="KW-0812">Transmembrane</keyword>
<dbReference type="PANTHER" id="PTHR19271:SF16">
    <property type="entry name" value="CYTOCHROME B"/>
    <property type="match status" value="1"/>
</dbReference>
<dbReference type="STRING" id="117157.SAMN04489717_3844"/>
<feature type="transmembrane region" description="Helical" evidence="6">
    <location>
        <begin position="310"/>
        <end position="334"/>
    </location>
</feature>
<dbReference type="AlphaFoldDB" id="A0A1H1V0Y0"/>
<evidence type="ECO:0000256" key="3">
    <source>
        <dbReference type="ARBA" id="ARBA00016116"/>
    </source>
</evidence>
<protein>
    <recommendedName>
        <fullName evidence="3">Cytochrome bc1 complex cytochrome b subunit</fullName>
        <ecNumber evidence="2">7.1.1.8</ecNumber>
    </recommendedName>
    <alternativeName>
        <fullName evidence="5">Cytochrome bc1 reductase complex subunit QcrB</fullName>
    </alternativeName>
</protein>
<gene>
    <name evidence="8" type="ORF">SAMN04489717_3844</name>
</gene>
<proteinExistence type="predicted"/>
<evidence type="ECO:0000256" key="4">
    <source>
        <dbReference type="ARBA" id="ARBA00029351"/>
    </source>
</evidence>
<name>A0A1H1V0Y0_9ACTN</name>
<keyword evidence="6" id="KW-1133">Transmembrane helix</keyword>
<feature type="domain" description="Cytochrome b/b6 N-terminal region profile" evidence="7">
    <location>
        <begin position="1"/>
        <end position="228"/>
    </location>
</feature>
<dbReference type="GO" id="GO:0016491">
    <property type="term" value="F:oxidoreductase activity"/>
    <property type="evidence" value="ECO:0007669"/>
    <property type="project" value="InterPro"/>
</dbReference>
<dbReference type="Gene3D" id="1.20.810.10">
    <property type="entry name" value="Cytochrome Bc1 Complex, Chain C"/>
    <property type="match status" value="1"/>
</dbReference>
<feature type="transmembrane region" description="Helical" evidence="6">
    <location>
        <begin position="29"/>
        <end position="55"/>
    </location>
</feature>